<feature type="domain" description="GLUG" evidence="2">
    <location>
        <begin position="536"/>
        <end position="559"/>
    </location>
</feature>
<evidence type="ECO:0000256" key="1">
    <source>
        <dbReference type="SAM" id="Phobius"/>
    </source>
</evidence>
<dbReference type="InterPro" id="IPR011493">
    <property type="entry name" value="GLUG"/>
</dbReference>
<comment type="caution">
    <text evidence="3">The sequence shown here is derived from an EMBL/GenBank/DDBJ whole genome shotgun (WGS) entry which is preliminary data.</text>
</comment>
<evidence type="ECO:0000313" key="4">
    <source>
        <dbReference type="Proteomes" id="UP000886861"/>
    </source>
</evidence>
<gene>
    <name evidence="3" type="ORF">IAA62_01280</name>
</gene>
<organism evidence="3 4">
    <name type="scientific">Candidatus Caccopulliclostridium gallistercoris</name>
    <dbReference type="NCBI Taxonomy" id="2840719"/>
    <lineage>
        <taxon>Bacteria</taxon>
        <taxon>Bacillati</taxon>
        <taxon>Bacillota</taxon>
        <taxon>Clostridia</taxon>
        <taxon>Candidatus Caccopulliclostridium</taxon>
    </lineage>
</organism>
<evidence type="ECO:0000313" key="3">
    <source>
        <dbReference type="EMBL" id="HIV01172.1"/>
    </source>
</evidence>
<reference evidence="3" key="2">
    <citation type="journal article" date="2021" name="PeerJ">
        <title>Extensive microbial diversity within the chicken gut microbiome revealed by metagenomics and culture.</title>
        <authorList>
            <person name="Gilroy R."/>
            <person name="Ravi A."/>
            <person name="Getino M."/>
            <person name="Pursley I."/>
            <person name="Horton D.L."/>
            <person name="Alikhan N.F."/>
            <person name="Baker D."/>
            <person name="Gharbi K."/>
            <person name="Hall N."/>
            <person name="Watson M."/>
            <person name="Adriaenssens E.M."/>
            <person name="Foster-Nyarko E."/>
            <person name="Jarju S."/>
            <person name="Secka A."/>
            <person name="Antonio M."/>
            <person name="Oren A."/>
            <person name="Chaudhuri R.R."/>
            <person name="La Ragione R."/>
            <person name="Hildebrand F."/>
            <person name="Pallen M.J."/>
        </authorList>
    </citation>
    <scope>NUCLEOTIDE SEQUENCE</scope>
    <source>
        <strain evidence="3">CHK186-9395</strain>
    </source>
</reference>
<reference evidence="3" key="1">
    <citation type="submission" date="2020-10" db="EMBL/GenBank/DDBJ databases">
        <authorList>
            <person name="Gilroy R."/>
        </authorList>
    </citation>
    <scope>NUCLEOTIDE SEQUENCE</scope>
    <source>
        <strain evidence="3">CHK186-9395</strain>
    </source>
</reference>
<keyword evidence="1" id="KW-0812">Transmembrane</keyword>
<dbReference type="Pfam" id="PF07581">
    <property type="entry name" value="Glug"/>
    <property type="match status" value="1"/>
</dbReference>
<name>A0A9D1NDM2_9FIRM</name>
<dbReference type="Gene3D" id="2.160.20.110">
    <property type="match status" value="1"/>
</dbReference>
<proteinExistence type="predicted"/>
<feature type="transmembrane region" description="Helical" evidence="1">
    <location>
        <begin position="1079"/>
        <end position="1101"/>
    </location>
</feature>
<accession>A0A9D1NDM2</accession>
<keyword evidence="1" id="KW-1133">Transmembrane helix</keyword>
<keyword evidence="1" id="KW-0472">Membrane</keyword>
<dbReference type="AlphaFoldDB" id="A0A9D1NDM2"/>
<dbReference type="Proteomes" id="UP000886861">
    <property type="component" value="Unassembled WGS sequence"/>
</dbReference>
<protein>
    <recommendedName>
        <fullName evidence="2">GLUG domain-containing protein</fullName>
    </recommendedName>
</protein>
<evidence type="ECO:0000259" key="2">
    <source>
        <dbReference type="Pfam" id="PF07581"/>
    </source>
</evidence>
<dbReference type="EMBL" id="DVOJ01000005">
    <property type="protein sequence ID" value="HIV01172.1"/>
    <property type="molecule type" value="Genomic_DNA"/>
</dbReference>
<sequence>MAATGFGVLNANYVAKAATPTGTPINNEEDFLSISNSSDNYYLASNITLSNYTPLNFSGTLNGNGYTISLSQDQNQAINLTRENTNVAEVADGVIESTIHIASELTSLKYSYNYIDENNQTHKSVSITLNSGLAAGDKTLVDRISTLFPTEDSATLATLIPQNNITLNIEEVRTAQSGSMNIDDYFGISAYDNVRVTLNGADNDVATYTIPSLNNNYAGGVTFKITYKGNVYNYILDNISQDVKDIQIEKDGNLLLVRYTNELNEFEYRQQSIVDDDFTGSTLAALVNSSSISFGLGSLNSFFVDSFIFNQVKPTDYSKVFVNNLDRAISLSLQLVASQDGGETISSSEFTTVLSPGEHEIFFYIGGDPSRADGIFADNTQLQNPSLYNFTVNNLTQIEFYVENTSTQPVRYAFIVTGTPNSTGTGSNIESSEIVGYIGGEKSELISFTYSSLFGNITPSSYSFNTTAPEVTSISDAGGLFNRLTGATIKNLNIENWTTFTSSISTVGLLASTSEGAIIENVQVSGYIEVEANTSITAGGLIGSSTGTQIKNCYSTAQIMATGTSLTASQIVVGGLVGKMVEGEITNSFVFSESSDNLLRAEATKLDLDSESMPVSDVILGGLVGVVWKGNIINNFVSGNVYGSTVNDAVTPKIGLLFGELGTGVYLPSAGSISNNHAVSSSEYNLLGATSEYSLVNCTELESASIFREQSTFTSGNLWNSYYPWDFASTWHSIANSNHIVLQPFQSFTITLAPSNDEPSSHVIASLEAESLGENNTIRYGDTVTITASIKEGEELLYRVSAIQKDGVNLNFEEEKDEAGNVLSVKVTFEMTAATSGLYNILTEAINHTLIIESADAAQGGVKIKGAQRDLESIEISISNDGVYEFEAVPATDYGFVEWVWVTIVDGQEVLTTARLGQYEEGMEDTRNQARQSVAVRFTSENLGNSYLYVPSPTEMNQTYTLRAIFTSQICSMTVRTSLSTENCATIYINEVPYDFTEENSYIFQGAISRDADVVIRIEVRDGYEFLGWQAGNTSDPIENFLRDSEASDEEITFRTSNQEFLLIANIEKSESAASDLTWLWWTLGGIGEAAIIGVAIWLIVRRSRRSSFMSDYY</sequence>